<sequence>MDPLQHPFELDGDAAKELAGLVAPSTAASDGEHGQGEDGRKTVHRAG</sequence>
<protein>
    <submittedName>
        <fullName evidence="2">Uncharacterized protein</fullName>
    </submittedName>
</protein>
<organism evidence="2 3">
    <name type="scientific">Streptomyces aureus</name>
    <dbReference type="NCBI Taxonomy" id="193461"/>
    <lineage>
        <taxon>Bacteria</taxon>
        <taxon>Bacillati</taxon>
        <taxon>Actinomycetota</taxon>
        <taxon>Actinomycetes</taxon>
        <taxon>Kitasatosporales</taxon>
        <taxon>Streptomycetaceae</taxon>
        <taxon>Streptomyces</taxon>
    </lineage>
</organism>
<proteinExistence type="predicted"/>
<evidence type="ECO:0000313" key="2">
    <source>
        <dbReference type="EMBL" id="MFA3843540.1"/>
    </source>
</evidence>
<dbReference type="EMBL" id="JBGOSP010000064">
    <property type="protein sequence ID" value="MFA3843540.1"/>
    <property type="molecule type" value="Genomic_DNA"/>
</dbReference>
<evidence type="ECO:0000313" key="3">
    <source>
        <dbReference type="Proteomes" id="UP001571476"/>
    </source>
</evidence>
<feature type="compositionally biased region" description="Basic and acidic residues" evidence="1">
    <location>
        <begin position="30"/>
        <end position="41"/>
    </location>
</feature>
<name>A0ABV4SZ21_9ACTN</name>
<evidence type="ECO:0000256" key="1">
    <source>
        <dbReference type="SAM" id="MobiDB-lite"/>
    </source>
</evidence>
<gene>
    <name evidence="2" type="ORF">ACEG43_46840</name>
</gene>
<comment type="caution">
    <text evidence="2">The sequence shown here is derived from an EMBL/GenBank/DDBJ whole genome shotgun (WGS) entry which is preliminary data.</text>
</comment>
<dbReference type="Proteomes" id="UP001571476">
    <property type="component" value="Unassembled WGS sequence"/>
</dbReference>
<dbReference type="RefSeq" id="WP_372567356.1">
    <property type="nucleotide sequence ID" value="NZ_JBGOSP010000064.1"/>
</dbReference>
<feature type="region of interest" description="Disordered" evidence="1">
    <location>
        <begin position="23"/>
        <end position="47"/>
    </location>
</feature>
<accession>A0ABV4SZ21</accession>
<reference evidence="2 3" key="1">
    <citation type="submission" date="2024-08" db="EMBL/GenBank/DDBJ databases">
        <title>Genome sequence of Streptomyces aureus CACIA-1.46HGO.</title>
        <authorList>
            <person name="Evangelista-Martinez Z."/>
        </authorList>
    </citation>
    <scope>NUCLEOTIDE SEQUENCE [LARGE SCALE GENOMIC DNA]</scope>
    <source>
        <strain evidence="2 3">CACIA-1.46HGO</strain>
    </source>
</reference>
<keyword evidence="3" id="KW-1185">Reference proteome</keyword>